<proteinExistence type="predicted"/>
<organism evidence="2 4">
    <name type="scientific">Adineta steineri</name>
    <dbReference type="NCBI Taxonomy" id="433720"/>
    <lineage>
        <taxon>Eukaryota</taxon>
        <taxon>Metazoa</taxon>
        <taxon>Spiralia</taxon>
        <taxon>Gnathifera</taxon>
        <taxon>Rotifera</taxon>
        <taxon>Eurotatoria</taxon>
        <taxon>Bdelloidea</taxon>
        <taxon>Adinetida</taxon>
        <taxon>Adinetidae</taxon>
        <taxon>Adineta</taxon>
    </lineage>
</organism>
<feature type="chain" id="PRO_5036226970" evidence="1">
    <location>
        <begin position="21"/>
        <end position="215"/>
    </location>
</feature>
<accession>A0A815BS99</accession>
<gene>
    <name evidence="3" type="ORF">OKA104_LOCUS19756</name>
    <name evidence="2" type="ORF">VCS650_LOCUS29611</name>
</gene>
<dbReference type="Proteomes" id="UP000663891">
    <property type="component" value="Unassembled WGS sequence"/>
</dbReference>
<name>A0A815BS99_9BILA</name>
<comment type="caution">
    <text evidence="2">The sequence shown here is derived from an EMBL/GenBank/DDBJ whole genome shotgun (WGS) entry which is preliminary data.</text>
</comment>
<evidence type="ECO:0000313" key="4">
    <source>
        <dbReference type="Proteomes" id="UP000663891"/>
    </source>
</evidence>
<dbReference type="EMBL" id="CAJNON010000462">
    <property type="protein sequence ID" value="CAF1274452.1"/>
    <property type="molecule type" value="Genomic_DNA"/>
</dbReference>
<sequence>MASQYLILLVIVSLVGLSCTGPIWSLDNQYAVDNYYKNDLLGLTIVKPNGWYRIPDEKLRSTFQIAFNPLFYNNESLRDLLNRTSNTLIPLFGFSEYQLSVQNGKFNPYIIGFVTRLRDETAKESECESFIRLDDFLDSTILIKDANTCFEVNFNGKIYYSEELYLKNGNKYYRQTQYVRRKKNNYVFTFSLFYDDKINKIQLDNIMNTLKFSDE</sequence>
<evidence type="ECO:0000313" key="3">
    <source>
        <dbReference type="EMBL" id="CAF3822296.1"/>
    </source>
</evidence>
<protein>
    <submittedName>
        <fullName evidence="2">Uncharacterized protein</fullName>
    </submittedName>
</protein>
<keyword evidence="1" id="KW-0732">Signal</keyword>
<dbReference type="AlphaFoldDB" id="A0A815BS99"/>
<dbReference type="Proteomes" id="UP000663881">
    <property type="component" value="Unassembled WGS sequence"/>
</dbReference>
<reference evidence="2" key="1">
    <citation type="submission" date="2021-02" db="EMBL/GenBank/DDBJ databases">
        <authorList>
            <person name="Nowell W R."/>
        </authorList>
    </citation>
    <scope>NUCLEOTIDE SEQUENCE</scope>
</reference>
<evidence type="ECO:0000256" key="1">
    <source>
        <dbReference type="SAM" id="SignalP"/>
    </source>
</evidence>
<dbReference type="OrthoDB" id="9990174at2759"/>
<feature type="signal peptide" evidence="1">
    <location>
        <begin position="1"/>
        <end position="20"/>
    </location>
</feature>
<evidence type="ECO:0000313" key="2">
    <source>
        <dbReference type="EMBL" id="CAF1274452.1"/>
    </source>
</evidence>
<dbReference type="EMBL" id="CAJOAY010001286">
    <property type="protein sequence ID" value="CAF3822296.1"/>
    <property type="molecule type" value="Genomic_DNA"/>
</dbReference>